<dbReference type="GO" id="GO:0016301">
    <property type="term" value="F:kinase activity"/>
    <property type="evidence" value="ECO:0007669"/>
    <property type="project" value="UniProtKB-KW"/>
</dbReference>
<evidence type="ECO:0000256" key="9">
    <source>
        <dbReference type="ARBA" id="ARBA00039401"/>
    </source>
</evidence>
<evidence type="ECO:0000313" key="13">
    <source>
        <dbReference type="Proteomes" id="UP001349994"/>
    </source>
</evidence>
<dbReference type="Gene3D" id="3.30.565.10">
    <property type="entry name" value="Histidine kinase-like ATPase, C-terminal domain"/>
    <property type="match status" value="1"/>
</dbReference>
<evidence type="ECO:0000256" key="10">
    <source>
        <dbReference type="SAM" id="Coils"/>
    </source>
</evidence>
<dbReference type="InterPro" id="IPR003594">
    <property type="entry name" value="HATPase_dom"/>
</dbReference>
<dbReference type="InterPro" id="IPR050351">
    <property type="entry name" value="BphY/WalK/GraS-like"/>
</dbReference>
<dbReference type="Proteomes" id="UP001349994">
    <property type="component" value="Unassembled WGS sequence"/>
</dbReference>
<comment type="subcellular location">
    <subcellularLocation>
        <location evidence="2">Cell membrane</location>
    </subcellularLocation>
</comment>
<dbReference type="EMBL" id="JAYMFF010000001">
    <property type="protein sequence ID" value="MEC4174858.1"/>
    <property type="molecule type" value="Genomic_DNA"/>
</dbReference>
<evidence type="ECO:0000256" key="4">
    <source>
        <dbReference type="ARBA" id="ARBA00022679"/>
    </source>
</evidence>
<evidence type="ECO:0000256" key="5">
    <source>
        <dbReference type="ARBA" id="ARBA00022741"/>
    </source>
</evidence>
<organism evidence="12 13">
    <name type="scientific">Adlercreutzia wanghongyangiae</name>
    <dbReference type="NCBI Taxonomy" id="3111451"/>
    <lineage>
        <taxon>Bacteria</taxon>
        <taxon>Bacillati</taxon>
        <taxon>Actinomycetota</taxon>
        <taxon>Coriobacteriia</taxon>
        <taxon>Eggerthellales</taxon>
        <taxon>Eggerthellaceae</taxon>
        <taxon>Adlercreutzia</taxon>
    </lineage>
</organism>
<dbReference type="Pfam" id="PF02518">
    <property type="entry name" value="HATPase_c"/>
    <property type="match status" value="1"/>
</dbReference>
<keyword evidence="5" id="KW-0547">Nucleotide-binding</keyword>
<dbReference type="InterPro" id="IPR036097">
    <property type="entry name" value="HisK_dim/P_sf"/>
</dbReference>
<evidence type="ECO:0000256" key="3">
    <source>
        <dbReference type="ARBA" id="ARBA00012438"/>
    </source>
</evidence>
<evidence type="ECO:0000256" key="7">
    <source>
        <dbReference type="ARBA" id="ARBA00022840"/>
    </source>
</evidence>
<keyword evidence="4" id="KW-0808">Transferase</keyword>
<feature type="domain" description="Histidine kinase" evidence="11">
    <location>
        <begin position="86"/>
        <end position="293"/>
    </location>
</feature>
<dbReference type="Gene3D" id="1.10.287.130">
    <property type="match status" value="1"/>
</dbReference>
<comment type="caution">
    <text evidence="12">The sequence shown here is derived from an EMBL/GenBank/DDBJ whole genome shotgun (WGS) entry which is preliminary data.</text>
</comment>
<proteinExistence type="predicted"/>
<dbReference type="Pfam" id="PF00512">
    <property type="entry name" value="HisKA"/>
    <property type="match status" value="1"/>
</dbReference>
<dbReference type="SMART" id="SM00388">
    <property type="entry name" value="HisKA"/>
    <property type="match status" value="1"/>
</dbReference>
<dbReference type="InterPro" id="IPR036890">
    <property type="entry name" value="HATPase_C_sf"/>
</dbReference>
<keyword evidence="8" id="KW-0902">Two-component regulatory system</keyword>
<keyword evidence="7" id="KW-0067">ATP-binding</keyword>
<comment type="catalytic activity">
    <reaction evidence="1">
        <text>ATP + protein L-histidine = ADP + protein N-phospho-L-histidine.</text>
        <dbReference type="EC" id="2.7.13.3"/>
    </reaction>
</comment>
<dbReference type="CDD" id="cd00082">
    <property type="entry name" value="HisKA"/>
    <property type="match status" value="1"/>
</dbReference>
<keyword evidence="10" id="KW-0175">Coiled coil</keyword>
<reference evidence="12 13" key="1">
    <citation type="submission" date="2024-01" db="EMBL/GenBank/DDBJ databases">
        <title>novel species in genus Adlercreutzia.</title>
        <authorList>
            <person name="Liu X."/>
        </authorList>
    </citation>
    <scope>NUCLEOTIDE SEQUENCE [LARGE SCALE GENOMIC DNA]</scope>
    <source>
        <strain evidence="12 13">R7</strain>
    </source>
</reference>
<evidence type="ECO:0000256" key="1">
    <source>
        <dbReference type="ARBA" id="ARBA00000085"/>
    </source>
</evidence>
<evidence type="ECO:0000313" key="12">
    <source>
        <dbReference type="EMBL" id="MEC4174858.1"/>
    </source>
</evidence>
<dbReference type="EC" id="2.7.13.3" evidence="3"/>
<name>A0ABU6IEJ1_9ACTN</name>
<protein>
    <recommendedName>
        <fullName evidence="9">Sensor-like histidine kinase SenX3</fullName>
        <ecNumber evidence="3">2.7.13.3</ecNumber>
    </recommendedName>
</protein>
<evidence type="ECO:0000259" key="11">
    <source>
        <dbReference type="PROSITE" id="PS50109"/>
    </source>
</evidence>
<gene>
    <name evidence="12" type="ORF">VIN30_00130</name>
</gene>
<dbReference type="RefSeq" id="WP_326426314.1">
    <property type="nucleotide sequence ID" value="NZ_JAYMFF010000001.1"/>
</dbReference>
<sequence>MTLAVCFGGLALCAFAVLLLYGRELRRMAAWLRMRDERSNGRLTTEMPGPGFAAMARAVNEALDAADVERQQAAAEHRQFQRDLASLSHDIRTPLMGASGYVALATDEPDAVRRAHYLEAARTRLADMEGLLNALFAYARANDPDAELDLRPVVVLPALAGVLAGQFPAFEERGWEPAVRFADEAFTVEADAEALVRMFENLVSNALRYGTSAPAIVQEGRTVVFSNTVTDPEALDASRLFQRFYRADVARARGGAGLGLAVVSSLATAQGIEVAASLEGDVLAITLEFPAAL</sequence>
<dbReference type="PANTHER" id="PTHR42878:SF7">
    <property type="entry name" value="SENSOR HISTIDINE KINASE GLRK"/>
    <property type="match status" value="1"/>
</dbReference>
<dbReference type="InterPro" id="IPR003661">
    <property type="entry name" value="HisK_dim/P_dom"/>
</dbReference>
<dbReference type="SMART" id="SM00387">
    <property type="entry name" value="HATPase_c"/>
    <property type="match status" value="1"/>
</dbReference>
<feature type="coiled-coil region" evidence="10">
    <location>
        <begin position="56"/>
        <end position="83"/>
    </location>
</feature>
<evidence type="ECO:0000256" key="8">
    <source>
        <dbReference type="ARBA" id="ARBA00023012"/>
    </source>
</evidence>
<keyword evidence="13" id="KW-1185">Reference proteome</keyword>
<dbReference type="PROSITE" id="PS50109">
    <property type="entry name" value="HIS_KIN"/>
    <property type="match status" value="1"/>
</dbReference>
<accession>A0ABU6IEJ1</accession>
<dbReference type="SUPFAM" id="SSF55874">
    <property type="entry name" value="ATPase domain of HSP90 chaperone/DNA topoisomerase II/histidine kinase"/>
    <property type="match status" value="1"/>
</dbReference>
<keyword evidence="6 12" id="KW-0418">Kinase</keyword>
<dbReference type="InterPro" id="IPR005467">
    <property type="entry name" value="His_kinase_dom"/>
</dbReference>
<evidence type="ECO:0000256" key="6">
    <source>
        <dbReference type="ARBA" id="ARBA00022777"/>
    </source>
</evidence>
<dbReference type="SUPFAM" id="SSF47384">
    <property type="entry name" value="Homodimeric domain of signal transducing histidine kinase"/>
    <property type="match status" value="1"/>
</dbReference>
<evidence type="ECO:0000256" key="2">
    <source>
        <dbReference type="ARBA" id="ARBA00004236"/>
    </source>
</evidence>
<dbReference type="PANTHER" id="PTHR42878">
    <property type="entry name" value="TWO-COMPONENT HISTIDINE KINASE"/>
    <property type="match status" value="1"/>
</dbReference>